<dbReference type="PANTHER" id="PTHR33452:SF1">
    <property type="entry name" value="INNER MEMBRANE PROTEIN YPHA-RELATED"/>
    <property type="match status" value="1"/>
</dbReference>
<evidence type="ECO:0000256" key="7">
    <source>
        <dbReference type="SAM" id="Phobius"/>
    </source>
</evidence>
<keyword evidence="4 7" id="KW-0812">Transmembrane</keyword>
<accession>A0A371B2Z9</accession>
<comment type="subcellular location">
    <subcellularLocation>
        <location evidence="1">Cell membrane</location>
        <topology evidence="1">Multi-pass membrane protein</topology>
    </subcellularLocation>
</comment>
<evidence type="ECO:0000256" key="3">
    <source>
        <dbReference type="ARBA" id="ARBA00022475"/>
    </source>
</evidence>
<organism evidence="8 9">
    <name type="scientific">Undibacter mobilis</name>
    <dbReference type="NCBI Taxonomy" id="2292256"/>
    <lineage>
        <taxon>Bacteria</taxon>
        <taxon>Pseudomonadati</taxon>
        <taxon>Pseudomonadota</taxon>
        <taxon>Alphaproteobacteria</taxon>
        <taxon>Hyphomicrobiales</taxon>
        <taxon>Nitrobacteraceae</taxon>
        <taxon>Undibacter</taxon>
    </lineage>
</organism>
<dbReference type="Proteomes" id="UP000263993">
    <property type="component" value="Unassembled WGS sequence"/>
</dbReference>
<dbReference type="InterPro" id="IPR051907">
    <property type="entry name" value="DoxX-like_oxidoreductase"/>
</dbReference>
<dbReference type="EMBL" id="QRGO01000002">
    <property type="protein sequence ID" value="RDV01959.1"/>
    <property type="molecule type" value="Genomic_DNA"/>
</dbReference>
<gene>
    <name evidence="8" type="ORF">DXH78_15225</name>
</gene>
<dbReference type="GO" id="GO:0005886">
    <property type="term" value="C:plasma membrane"/>
    <property type="evidence" value="ECO:0007669"/>
    <property type="project" value="UniProtKB-SubCell"/>
</dbReference>
<reference evidence="9" key="1">
    <citation type="submission" date="2018-08" db="EMBL/GenBank/DDBJ databases">
        <authorList>
            <person name="Kim S.-J."/>
            <person name="Jung G.-Y."/>
        </authorList>
    </citation>
    <scope>NUCLEOTIDE SEQUENCE [LARGE SCALE GENOMIC DNA]</scope>
    <source>
        <strain evidence="9">GY_H</strain>
    </source>
</reference>
<evidence type="ECO:0000313" key="9">
    <source>
        <dbReference type="Proteomes" id="UP000263993"/>
    </source>
</evidence>
<sequence length="147" mass="15877">MPNEPRLLIPALGGLYRSLAPVTEALVRLCAGLSLAAHGYPKLFGATAANVAFFEQAGFHPPLFWTILTGLTEFGGGLCLALGLLTRLAALPVLVFLAVAIKFHAANGFYWNNLGFEYPLFWALVVLHVLVRGGGRFSIDRLLGREI</sequence>
<evidence type="ECO:0000256" key="2">
    <source>
        <dbReference type="ARBA" id="ARBA00006679"/>
    </source>
</evidence>
<evidence type="ECO:0000256" key="4">
    <source>
        <dbReference type="ARBA" id="ARBA00022692"/>
    </source>
</evidence>
<name>A0A371B2Z9_9BRAD</name>
<keyword evidence="5 7" id="KW-1133">Transmembrane helix</keyword>
<evidence type="ECO:0000256" key="1">
    <source>
        <dbReference type="ARBA" id="ARBA00004651"/>
    </source>
</evidence>
<evidence type="ECO:0000256" key="5">
    <source>
        <dbReference type="ARBA" id="ARBA00022989"/>
    </source>
</evidence>
<feature type="transmembrane region" description="Helical" evidence="7">
    <location>
        <begin position="116"/>
        <end position="135"/>
    </location>
</feature>
<dbReference type="InterPro" id="IPR032808">
    <property type="entry name" value="DoxX"/>
</dbReference>
<comment type="similarity">
    <text evidence="2">Belongs to the DoxX family.</text>
</comment>
<comment type="caution">
    <text evidence="8">The sequence shown here is derived from an EMBL/GenBank/DDBJ whole genome shotgun (WGS) entry which is preliminary data.</text>
</comment>
<dbReference type="OrthoDB" id="5398343at2"/>
<dbReference type="AlphaFoldDB" id="A0A371B2Z9"/>
<keyword evidence="6 7" id="KW-0472">Membrane</keyword>
<dbReference type="RefSeq" id="WP_115518082.1">
    <property type="nucleotide sequence ID" value="NZ_QRGO01000002.1"/>
</dbReference>
<dbReference type="PANTHER" id="PTHR33452">
    <property type="entry name" value="OXIDOREDUCTASE CATD-RELATED"/>
    <property type="match status" value="1"/>
</dbReference>
<dbReference type="Pfam" id="PF07681">
    <property type="entry name" value="DoxX"/>
    <property type="match status" value="1"/>
</dbReference>
<evidence type="ECO:0000313" key="8">
    <source>
        <dbReference type="EMBL" id="RDV01959.1"/>
    </source>
</evidence>
<keyword evidence="9" id="KW-1185">Reference proteome</keyword>
<keyword evidence="3" id="KW-1003">Cell membrane</keyword>
<proteinExistence type="inferred from homology"/>
<evidence type="ECO:0000256" key="6">
    <source>
        <dbReference type="ARBA" id="ARBA00023136"/>
    </source>
</evidence>
<protein>
    <submittedName>
        <fullName evidence="8">DoxX family protein</fullName>
    </submittedName>
</protein>